<comment type="caution">
    <text evidence="1">The sequence shown here is derived from an EMBL/GenBank/DDBJ whole genome shotgun (WGS) entry which is preliminary data.</text>
</comment>
<accession>A0A264W5P1</accession>
<proteinExistence type="predicted"/>
<evidence type="ECO:0000313" key="2">
    <source>
        <dbReference type="Proteomes" id="UP000217065"/>
    </source>
</evidence>
<dbReference type="Proteomes" id="UP000217065">
    <property type="component" value="Unassembled WGS sequence"/>
</dbReference>
<keyword evidence="2" id="KW-1185">Reference proteome</keyword>
<name>A0A264W5P1_9BACL</name>
<dbReference type="RefSeq" id="WP_094942094.1">
    <property type="nucleotide sequence ID" value="NZ_NOKQ01000187.1"/>
</dbReference>
<reference evidence="1 2" key="1">
    <citation type="submission" date="2017-07" db="EMBL/GenBank/DDBJ databases">
        <title>Tetzosporium hominis gen.nov. sp.nov.</title>
        <authorList>
            <person name="Tetz G."/>
            <person name="Tetz V."/>
        </authorList>
    </citation>
    <scope>NUCLEOTIDE SEQUENCE [LARGE SCALE GENOMIC DNA]</scope>
    <source>
        <strain evidence="1 2">VT-49</strain>
    </source>
</reference>
<evidence type="ECO:0000313" key="1">
    <source>
        <dbReference type="EMBL" id="OZS78861.1"/>
    </source>
</evidence>
<sequence length="155" mass="17290">MKWFVSDLRVSVEGTPERLQTFLSSLTAAQPSIVLIERLQLVEGTSLDKHKDIVKKGDVLTVGIGGKPARGEITDIYFRGLEFKLGSPSKSFEYSSSHADAIIRQFIEQQHQETKIKGIKVLQVQNVNGKVRGKVLVKIQGILAKPEYLKETLND</sequence>
<organism evidence="1 2">
    <name type="scientific">Tetzosporium hominis</name>
    <dbReference type="NCBI Taxonomy" id="2020506"/>
    <lineage>
        <taxon>Bacteria</taxon>
        <taxon>Bacillati</taxon>
        <taxon>Bacillota</taxon>
        <taxon>Bacilli</taxon>
        <taxon>Bacillales</taxon>
        <taxon>Caryophanaceae</taxon>
        <taxon>Tetzosporium</taxon>
    </lineage>
</organism>
<gene>
    <name evidence="1" type="ORF">CF394_04810</name>
</gene>
<dbReference type="AlphaFoldDB" id="A0A264W5P1"/>
<dbReference type="OrthoDB" id="9882470at2"/>
<protein>
    <submittedName>
        <fullName evidence="1">Uncharacterized protein</fullName>
    </submittedName>
</protein>
<dbReference type="EMBL" id="NOKQ01000187">
    <property type="protein sequence ID" value="OZS78861.1"/>
    <property type="molecule type" value="Genomic_DNA"/>
</dbReference>